<feature type="region of interest" description="Disordered" evidence="6">
    <location>
        <begin position="1"/>
        <end position="118"/>
    </location>
</feature>
<evidence type="ECO:0000259" key="7">
    <source>
        <dbReference type="PROSITE" id="PS50157"/>
    </source>
</evidence>
<dbReference type="GO" id="GO:0000981">
    <property type="term" value="F:DNA-binding transcription factor activity, RNA polymerase II-specific"/>
    <property type="evidence" value="ECO:0007669"/>
    <property type="project" value="TreeGrafter"/>
</dbReference>
<dbReference type="FunFam" id="3.30.160.60:FF:000624">
    <property type="entry name" value="zinc finger protein 697"/>
    <property type="match status" value="1"/>
</dbReference>
<feature type="domain" description="C2H2-type" evidence="7">
    <location>
        <begin position="225"/>
        <end position="252"/>
    </location>
</feature>
<sequence>MKTEPVIDGVDYTDLELRSSLKTEDLEEEKERRTGHGMDGEERYFLSNIKEEEEDEGWERPSKEMKSEDGVNDEGVMELWLKQEKESGDERVKDEPDQNDQMDRGMKNGGQSDSDILPCKTGEALSQVFASSQCSFLHAEEGKLHQHIEGVPPNEHSRSGGSRAENPLPPSSIRQHPAPPKTHSTLTQSNTDSHGSRTCSYCGKQCGNLSQLTIHQRCHTGEHPYQCSQCGRSFKVSGNLKVHQKTHTGERPYQCSDCGKRFNQYTYLKTHQRTHSAERPYHCSDCGKSYKDSGSLKSHQRIHTGERPYN</sequence>
<dbReference type="Proteomes" id="UP001221898">
    <property type="component" value="Unassembled WGS sequence"/>
</dbReference>
<evidence type="ECO:0000256" key="6">
    <source>
        <dbReference type="SAM" id="MobiDB-lite"/>
    </source>
</evidence>
<protein>
    <recommendedName>
        <fullName evidence="7">C2H2-type domain-containing protein</fullName>
    </recommendedName>
</protein>
<keyword evidence="4" id="KW-0862">Zinc</keyword>
<dbReference type="FunFam" id="3.30.160.60:FF:002343">
    <property type="entry name" value="Zinc finger protein 33A"/>
    <property type="match status" value="2"/>
</dbReference>
<dbReference type="GO" id="GO:0008270">
    <property type="term" value="F:zinc ion binding"/>
    <property type="evidence" value="ECO:0007669"/>
    <property type="project" value="UniProtKB-KW"/>
</dbReference>
<dbReference type="Gene3D" id="3.30.160.60">
    <property type="entry name" value="Classic Zinc Finger"/>
    <property type="match status" value="4"/>
</dbReference>
<feature type="non-terminal residue" evidence="8">
    <location>
        <position position="1"/>
    </location>
</feature>
<evidence type="ECO:0000256" key="4">
    <source>
        <dbReference type="ARBA" id="ARBA00022833"/>
    </source>
</evidence>
<name>A0AAD7WDZ0_9TELE</name>
<feature type="compositionally biased region" description="Basic and acidic residues" evidence="6">
    <location>
        <begin position="58"/>
        <end position="69"/>
    </location>
</feature>
<feature type="domain" description="C2H2-type" evidence="7">
    <location>
        <begin position="253"/>
        <end position="280"/>
    </location>
</feature>
<keyword evidence="3 5" id="KW-0863">Zinc-finger</keyword>
<dbReference type="PANTHER" id="PTHR23226">
    <property type="entry name" value="ZINC FINGER AND SCAN DOMAIN-CONTAINING"/>
    <property type="match status" value="1"/>
</dbReference>
<organism evidence="8 9">
    <name type="scientific">Aldrovandia affinis</name>
    <dbReference type="NCBI Taxonomy" id="143900"/>
    <lineage>
        <taxon>Eukaryota</taxon>
        <taxon>Metazoa</taxon>
        <taxon>Chordata</taxon>
        <taxon>Craniata</taxon>
        <taxon>Vertebrata</taxon>
        <taxon>Euteleostomi</taxon>
        <taxon>Actinopterygii</taxon>
        <taxon>Neopterygii</taxon>
        <taxon>Teleostei</taxon>
        <taxon>Notacanthiformes</taxon>
        <taxon>Halosauridae</taxon>
        <taxon>Aldrovandia</taxon>
    </lineage>
</organism>
<feature type="compositionally biased region" description="Polar residues" evidence="6">
    <location>
        <begin position="182"/>
        <end position="194"/>
    </location>
</feature>
<dbReference type="Pfam" id="PF00096">
    <property type="entry name" value="zf-C2H2"/>
    <property type="match status" value="3"/>
</dbReference>
<keyword evidence="1" id="KW-0479">Metal-binding</keyword>
<evidence type="ECO:0000256" key="2">
    <source>
        <dbReference type="ARBA" id="ARBA00022737"/>
    </source>
</evidence>
<dbReference type="InterPro" id="IPR036236">
    <property type="entry name" value="Znf_C2H2_sf"/>
</dbReference>
<dbReference type="GO" id="GO:0000978">
    <property type="term" value="F:RNA polymerase II cis-regulatory region sequence-specific DNA binding"/>
    <property type="evidence" value="ECO:0007669"/>
    <property type="project" value="TreeGrafter"/>
</dbReference>
<keyword evidence="2" id="KW-0677">Repeat</keyword>
<proteinExistence type="predicted"/>
<dbReference type="SUPFAM" id="SSF57667">
    <property type="entry name" value="beta-beta-alpha zinc fingers"/>
    <property type="match status" value="2"/>
</dbReference>
<evidence type="ECO:0000313" key="9">
    <source>
        <dbReference type="Proteomes" id="UP001221898"/>
    </source>
</evidence>
<accession>A0AAD7WDZ0</accession>
<dbReference type="PROSITE" id="PS00028">
    <property type="entry name" value="ZINC_FINGER_C2H2_1"/>
    <property type="match status" value="4"/>
</dbReference>
<comment type="caution">
    <text evidence="8">The sequence shown here is derived from an EMBL/GenBank/DDBJ whole genome shotgun (WGS) entry which is preliminary data.</text>
</comment>
<feature type="region of interest" description="Disordered" evidence="6">
    <location>
        <begin position="290"/>
        <end position="310"/>
    </location>
</feature>
<feature type="compositionally biased region" description="Basic and acidic residues" evidence="6">
    <location>
        <begin position="81"/>
        <end position="106"/>
    </location>
</feature>
<evidence type="ECO:0000256" key="1">
    <source>
        <dbReference type="ARBA" id="ARBA00022723"/>
    </source>
</evidence>
<dbReference type="InterPro" id="IPR013087">
    <property type="entry name" value="Znf_C2H2_type"/>
</dbReference>
<evidence type="ECO:0000313" key="8">
    <source>
        <dbReference type="EMBL" id="KAJ8392444.1"/>
    </source>
</evidence>
<feature type="region of interest" description="Disordered" evidence="6">
    <location>
        <begin position="149"/>
        <end position="194"/>
    </location>
</feature>
<dbReference type="PROSITE" id="PS50157">
    <property type="entry name" value="ZINC_FINGER_C2H2_2"/>
    <property type="match status" value="4"/>
</dbReference>
<dbReference type="EMBL" id="JAINUG010000146">
    <property type="protein sequence ID" value="KAJ8392444.1"/>
    <property type="molecule type" value="Genomic_DNA"/>
</dbReference>
<feature type="domain" description="C2H2-type" evidence="7">
    <location>
        <begin position="281"/>
        <end position="308"/>
    </location>
</feature>
<feature type="compositionally biased region" description="Basic and acidic residues" evidence="6">
    <location>
        <begin position="15"/>
        <end position="44"/>
    </location>
</feature>
<evidence type="ECO:0000256" key="3">
    <source>
        <dbReference type="ARBA" id="ARBA00022771"/>
    </source>
</evidence>
<dbReference type="PANTHER" id="PTHR23226:SF240">
    <property type="entry name" value="GASTRULA ZINC FINGER PROTEIN XLCGF26.1-LIKE-RELATED"/>
    <property type="match status" value="1"/>
</dbReference>
<gene>
    <name evidence="8" type="ORF">AAFF_G00075690</name>
</gene>
<feature type="domain" description="C2H2-type" evidence="7">
    <location>
        <begin position="197"/>
        <end position="224"/>
    </location>
</feature>
<reference evidence="8" key="1">
    <citation type="journal article" date="2023" name="Science">
        <title>Genome structures resolve the early diversification of teleost fishes.</title>
        <authorList>
            <person name="Parey E."/>
            <person name="Louis A."/>
            <person name="Montfort J."/>
            <person name="Bouchez O."/>
            <person name="Roques C."/>
            <person name="Iampietro C."/>
            <person name="Lluch J."/>
            <person name="Castinel A."/>
            <person name="Donnadieu C."/>
            <person name="Desvignes T."/>
            <person name="Floi Bucao C."/>
            <person name="Jouanno E."/>
            <person name="Wen M."/>
            <person name="Mejri S."/>
            <person name="Dirks R."/>
            <person name="Jansen H."/>
            <person name="Henkel C."/>
            <person name="Chen W.J."/>
            <person name="Zahm M."/>
            <person name="Cabau C."/>
            <person name="Klopp C."/>
            <person name="Thompson A.W."/>
            <person name="Robinson-Rechavi M."/>
            <person name="Braasch I."/>
            <person name="Lecointre G."/>
            <person name="Bobe J."/>
            <person name="Postlethwait J.H."/>
            <person name="Berthelot C."/>
            <person name="Roest Crollius H."/>
            <person name="Guiguen Y."/>
        </authorList>
    </citation>
    <scope>NUCLEOTIDE SEQUENCE</scope>
    <source>
        <strain evidence="8">NC1722</strain>
    </source>
</reference>
<dbReference type="AlphaFoldDB" id="A0AAD7WDZ0"/>
<evidence type="ECO:0000256" key="5">
    <source>
        <dbReference type="PROSITE-ProRule" id="PRU00042"/>
    </source>
</evidence>
<keyword evidence="9" id="KW-1185">Reference proteome</keyword>
<dbReference type="SMART" id="SM00355">
    <property type="entry name" value="ZnF_C2H2"/>
    <property type="match status" value="4"/>
</dbReference>